<gene>
    <name evidence="2" type="ORF">EYF80_007783</name>
</gene>
<organism evidence="2 3">
    <name type="scientific">Liparis tanakae</name>
    <name type="common">Tanaka's snailfish</name>
    <dbReference type="NCBI Taxonomy" id="230148"/>
    <lineage>
        <taxon>Eukaryota</taxon>
        <taxon>Metazoa</taxon>
        <taxon>Chordata</taxon>
        <taxon>Craniata</taxon>
        <taxon>Vertebrata</taxon>
        <taxon>Euteleostomi</taxon>
        <taxon>Actinopterygii</taxon>
        <taxon>Neopterygii</taxon>
        <taxon>Teleostei</taxon>
        <taxon>Neoteleostei</taxon>
        <taxon>Acanthomorphata</taxon>
        <taxon>Eupercaria</taxon>
        <taxon>Perciformes</taxon>
        <taxon>Cottioidei</taxon>
        <taxon>Cottales</taxon>
        <taxon>Liparidae</taxon>
        <taxon>Liparis</taxon>
    </lineage>
</organism>
<dbReference type="Proteomes" id="UP000314294">
    <property type="component" value="Unassembled WGS sequence"/>
</dbReference>
<protein>
    <submittedName>
        <fullName evidence="2">Uncharacterized protein</fullName>
    </submittedName>
</protein>
<proteinExistence type="predicted"/>
<evidence type="ECO:0000256" key="1">
    <source>
        <dbReference type="SAM" id="MobiDB-lite"/>
    </source>
</evidence>
<feature type="compositionally biased region" description="Basic and acidic residues" evidence="1">
    <location>
        <begin position="11"/>
        <end position="24"/>
    </location>
</feature>
<keyword evidence="3" id="KW-1185">Reference proteome</keyword>
<evidence type="ECO:0000313" key="3">
    <source>
        <dbReference type="Proteomes" id="UP000314294"/>
    </source>
</evidence>
<dbReference type="AlphaFoldDB" id="A0A4Z2IVA0"/>
<reference evidence="2 3" key="1">
    <citation type="submission" date="2019-03" db="EMBL/GenBank/DDBJ databases">
        <title>First draft genome of Liparis tanakae, snailfish: a comprehensive survey of snailfish specific genes.</title>
        <authorList>
            <person name="Kim W."/>
            <person name="Song I."/>
            <person name="Jeong J.-H."/>
            <person name="Kim D."/>
            <person name="Kim S."/>
            <person name="Ryu S."/>
            <person name="Song J.Y."/>
            <person name="Lee S.K."/>
        </authorList>
    </citation>
    <scope>NUCLEOTIDE SEQUENCE [LARGE SCALE GENOMIC DNA]</scope>
    <source>
        <tissue evidence="2">Muscle</tissue>
    </source>
</reference>
<feature type="region of interest" description="Disordered" evidence="1">
    <location>
        <begin position="1"/>
        <end position="30"/>
    </location>
</feature>
<name>A0A4Z2IVA0_9TELE</name>
<dbReference type="EMBL" id="SRLO01000043">
    <property type="protein sequence ID" value="TNN81875.1"/>
    <property type="molecule type" value="Genomic_DNA"/>
</dbReference>
<comment type="caution">
    <text evidence="2">The sequence shown here is derived from an EMBL/GenBank/DDBJ whole genome shotgun (WGS) entry which is preliminary data.</text>
</comment>
<evidence type="ECO:0000313" key="2">
    <source>
        <dbReference type="EMBL" id="TNN81875.1"/>
    </source>
</evidence>
<sequence>MTVPGVTVSSVRDRDRDRVRDRPGEQQSELQRPLCCDVIMMRAVLPKLCSDNFLFTSLKQEDYNPTSL</sequence>
<accession>A0A4Z2IVA0</accession>